<reference evidence="3 4" key="1">
    <citation type="journal article" date="2019" name="Sci. Rep.">
        <title>Comparative genomics of chytrid fungi reveal insights into the obligate biotrophic and pathogenic lifestyle of Synchytrium endobioticum.</title>
        <authorList>
            <person name="van de Vossenberg B.T.L.H."/>
            <person name="Warris S."/>
            <person name="Nguyen H.D.T."/>
            <person name="van Gent-Pelzer M.P.E."/>
            <person name="Joly D.L."/>
            <person name="van de Geest H.C."/>
            <person name="Bonants P.J.M."/>
            <person name="Smith D.S."/>
            <person name="Levesque C.A."/>
            <person name="van der Lee T.A.J."/>
        </authorList>
    </citation>
    <scope>NUCLEOTIDE SEQUENCE [LARGE SCALE GENOMIC DNA]</scope>
    <source>
        <strain evidence="3 4">LEV6574</strain>
    </source>
</reference>
<protein>
    <submittedName>
        <fullName evidence="3">Uncharacterized protein</fullName>
    </submittedName>
</protein>
<accession>A0A507CZ44</accession>
<feature type="chain" id="PRO_5021246505" evidence="2">
    <location>
        <begin position="22"/>
        <end position="374"/>
    </location>
</feature>
<evidence type="ECO:0000256" key="2">
    <source>
        <dbReference type="SAM" id="SignalP"/>
    </source>
</evidence>
<dbReference type="Proteomes" id="UP000320475">
    <property type="component" value="Unassembled WGS sequence"/>
</dbReference>
<feature type="compositionally biased region" description="Basic and acidic residues" evidence="1">
    <location>
        <begin position="339"/>
        <end position="357"/>
    </location>
</feature>
<sequence length="374" mass="40328">MSKIHIALLVVLVFWASVSYSLPVGGESSGSADASRRRLNLDTIRATNIWAMSVTVEKSRLAAELGKLDKFISDRNPPVMCADVTRQMEVVQSILLGAAIPQMQSFPSPENLPGVGNRYATYKEIHSNYMRYTVAAEEKLAALQNVQEGASIAHIPLTPDEPDIRYEPDNGPPPASPYIFRSTQASTVLMDPRVETLSISFHDGSSLGSASASNTGVANGCIVAQPGSSSETCKWRSGVGMLGIMVSRWVVEQSLGLGRSGIVTAHGHNAIAMTNLTKRPASHPPLLSRDVTALWYKKTNDRLMDLHRLADDEEAHERELKAVLDAPGATAVAPGLVRDVIKDAQDSRDETEISDASHEDDDDGGPLSDDDNAM</sequence>
<evidence type="ECO:0000256" key="1">
    <source>
        <dbReference type="SAM" id="MobiDB-lite"/>
    </source>
</evidence>
<dbReference type="EMBL" id="QEAM01000194">
    <property type="protein sequence ID" value="TPX44180.1"/>
    <property type="molecule type" value="Genomic_DNA"/>
</dbReference>
<organism evidence="3 4">
    <name type="scientific">Synchytrium endobioticum</name>
    <dbReference type="NCBI Taxonomy" id="286115"/>
    <lineage>
        <taxon>Eukaryota</taxon>
        <taxon>Fungi</taxon>
        <taxon>Fungi incertae sedis</taxon>
        <taxon>Chytridiomycota</taxon>
        <taxon>Chytridiomycota incertae sedis</taxon>
        <taxon>Chytridiomycetes</taxon>
        <taxon>Synchytriales</taxon>
        <taxon>Synchytriaceae</taxon>
        <taxon>Synchytrium</taxon>
    </lineage>
</organism>
<proteinExistence type="predicted"/>
<comment type="caution">
    <text evidence="3">The sequence shown here is derived from an EMBL/GenBank/DDBJ whole genome shotgun (WGS) entry which is preliminary data.</text>
</comment>
<dbReference type="AlphaFoldDB" id="A0A507CZ44"/>
<feature type="compositionally biased region" description="Acidic residues" evidence="1">
    <location>
        <begin position="358"/>
        <end position="374"/>
    </location>
</feature>
<keyword evidence="2" id="KW-0732">Signal</keyword>
<evidence type="ECO:0000313" key="3">
    <source>
        <dbReference type="EMBL" id="TPX44180.1"/>
    </source>
</evidence>
<feature type="region of interest" description="Disordered" evidence="1">
    <location>
        <begin position="336"/>
        <end position="374"/>
    </location>
</feature>
<gene>
    <name evidence="3" type="ORF">SeLEV6574_g04655</name>
</gene>
<feature type="signal peptide" evidence="2">
    <location>
        <begin position="1"/>
        <end position="21"/>
    </location>
</feature>
<evidence type="ECO:0000313" key="4">
    <source>
        <dbReference type="Proteomes" id="UP000320475"/>
    </source>
</evidence>
<dbReference type="VEuPathDB" id="FungiDB:SeMB42_g06054"/>
<name>A0A507CZ44_9FUNG</name>